<dbReference type="EMBL" id="VWOX01000013">
    <property type="protein sequence ID" value="KAA5540521.1"/>
    <property type="molecule type" value="Genomic_DNA"/>
</dbReference>
<proteinExistence type="predicted"/>
<evidence type="ECO:0000313" key="3">
    <source>
        <dbReference type="Proteomes" id="UP000324479"/>
    </source>
</evidence>
<sequence length="73" mass="7975">MASNAKKPIETAASAVLAKSSIAELRKLRVDEKSNELQLHGRVRSFYHKQLAQEAVLPLAGGLRVVNHVSVQN</sequence>
<comment type="caution">
    <text evidence="2">The sequence shown here is derived from an EMBL/GenBank/DDBJ whole genome shotgun (WGS) entry which is preliminary data.</text>
</comment>
<keyword evidence="3" id="KW-1185">Reference proteome</keyword>
<dbReference type="RefSeq" id="WP_150078568.1">
    <property type="nucleotide sequence ID" value="NZ_VWOX01000013.1"/>
</dbReference>
<evidence type="ECO:0000313" key="2">
    <source>
        <dbReference type="EMBL" id="KAA5540521.1"/>
    </source>
</evidence>
<dbReference type="Proteomes" id="UP000324479">
    <property type="component" value="Unassembled WGS sequence"/>
</dbReference>
<accession>A0A5M6CZ82</accession>
<organism evidence="2 3">
    <name type="scientific">Roseiconus nitratireducens</name>
    <dbReference type="NCBI Taxonomy" id="2605748"/>
    <lineage>
        <taxon>Bacteria</taxon>
        <taxon>Pseudomonadati</taxon>
        <taxon>Planctomycetota</taxon>
        <taxon>Planctomycetia</taxon>
        <taxon>Pirellulales</taxon>
        <taxon>Pirellulaceae</taxon>
        <taxon>Roseiconus</taxon>
    </lineage>
</organism>
<evidence type="ECO:0000259" key="1">
    <source>
        <dbReference type="Pfam" id="PF04972"/>
    </source>
</evidence>
<feature type="domain" description="BON" evidence="1">
    <location>
        <begin position="8"/>
        <end position="73"/>
    </location>
</feature>
<dbReference type="Pfam" id="PF04972">
    <property type="entry name" value="BON"/>
    <property type="match status" value="1"/>
</dbReference>
<reference evidence="2 3" key="1">
    <citation type="submission" date="2019-08" db="EMBL/GenBank/DDBJ databases">
        <authorList>
            <person name="Dhanesh K."/>
            <person name="Kumar G."/>
            <person name="Sasikala C."/>
            <person name="Venkata Ramana C."/>
        </authorList>
    </citation>
    <scope>NUCLEOTIDE SEQUENCE [LARGE SCALE GENOMIC DNA]</scope>
    <source>
        <strain evidence="2 3">JC645</strain>
    </source>
</reference>
<name>A0A5M6CZ82_9BACT</name>
<dbReference type="Gene3D" id="3.30.1340.30">
    <property type="match status" value="1"/>
</dbReference>
<protein>
    <submittedName>
        <fullName evidence="2">BON domain-containing protein</fullName>
    </submittedName>
</protein>
<dbReference type="AlphaFoldDB" id="A0A5M6CZ82"/>
<dbReference type="InterPro" id="IPR007055">
    <property type="entry name" value="BON_dom"/>
</dbReference>
<gene>
    <name evidence="2" type="ORF">FYK55_21200</name>
</gene>